<dbReference type="Gene3D" id="1.20.81.30">
    <property type="entry name" value="Type II secretion system (T2SS), domain F"/>
    <property type="match status" value="1"/>
</dbReference>
<evidence type="ECO:0000256" key="6">
    <source>
        <dbReference type="SAM" id="Phobius"/>
    </source>
</evidence>
<dbReference type="InterPro" id="IPR042094">
    <property type="entry name" value="T2SS_GspF_sf"/>
</dbReference>
<evidence type="ECO:0000256" key="1">
    <source>
        <dbReference type="ARBA" id="ARBA00004651"/>
    </source>
</evidence>
<keyword evidence="5 6" id="KW-0472">Membrane</keyword>
<accession>A0ABU3B552</accession>
<dbReference type="Proteomes" id="UP001259982">
    <property type="component" value="Unassembled WGS sequence"/>
</dbReference>
<dbReference type="InterPro" id="IPR018076">
    <property type="entry name" value="T2SS_GspF_dom"/>
</dbReference>
<proteinExistence type="predicted"/>
<dbReference type="PANTHER" id="PTHR35007:SF2">
    <property type="entry name" value="PILUS ASSEMBLE PROTEIN"/>
    <property type="match status" value="1"/>
</dbReference>
<evidence type="ECO:0000256" key="4">
    <source>
        <dbReference type="ARBA" id="ARBA00022989"/>
    </source>
</evidence>
<comment type="caution">
    <text evidence="8">The sequence shown here is derived from an EMBL/GenBank/DDBJ whole genome shotgun (WGS) entry which is preliminary data.</text>
</comment>
<evidence type="ECO:0000259" key="7">
    <source>
        <dbReference type="Pfam" id="PF00482"/>
    </source>
</evidence>
<evidence type="ECO:0000256" key="5">
    <source>
        <dbReference type="ARBA" id="ARBA00023136"/>
    </source>
</evidence>
<reference evidence="8 9" key="1">
    <citation type="submission" date="2023-09" db="EMBL/GenBank/DDBJ databases">
        <authorList>
            <person name="Rey-Velasco X."/>
        </authorList>
    </citation>
    <scope>NUCLEOTIDE SEQUENCE [LARGE SCALE GENOMIC DNA]</scope>
    <source>
        <strain evidence="8 9">P385</strain>
    </source>
</reference>
<name>A0ABU3B552_9GAMM</name>
<dbReference type="Pfam" id="PF00482">
    <property type="entry name" value="T2SSF"/>
    <property type="match status" value="1"/>
</dbReference>
<feature type="transmembrane region" description="Helical" evidence="6">
    <location>
        <begin position="123"/>
        <end position="147"/>
    </location>
</feature>
<dbReference type="PANTHER" id="PTHR35007">
    <property type="entry name" value="INTEGRAL MEMBRANE PROTEIN-RELATED"/>
    <property type="match status" value="1"/>
</dbReference>
<evidence type="ECO:0000256" key="2">
    <source>
        <dbReference type="ARBA" id="ARBA00022475"/>
    </source>
</evidence>
<evidence type="ECO:0000313" key="9">
    <source>
        <dbReference type="Proteomes" id="UP001259982"/>
    </source>
</evidence>
<evidence type="ECO:0000256" key="3">
    <source>
        <dbReference type="ARBA" id="ARBA00022692"/>
    </source>
</evidence>
<feature type="transmembrane region" description="Helical" evidence="6">
    <location>
        <begin position="277"/>
        <end position="301"/>
    </location>
</feature>
<organism evidence="8 9">
    <name type="scientific">Spectribacter acetivorans</name>
    <dbReference type="NCBI Taxonomy" id="3075603"/>
    <lineage>
        <taxon>Bacteria</taxon>
        <taxon>Pseudomonadati</taxon>
        <taxon>Pseudomonadota</taxon>
        <taxon>Gammaproteobacteria</taxon>
        <taxon>Salinisphaerales</taxon>
        <taxon>Salinisphaeraceae</taxon>
        <taxon>Spectribacter</taxon>
    </lineage>
</organism>
<gene>
    <name evidence="8" type="ORF">RM531_03820</name>
</gene>
<protein>
    <submittedName>
        <fullName evidence="8">Type II secretion system F family protein</fullName>
    </submittedName>
</protein>
<dbReference type="RefSeq" id="WP_311657442.1">
    <property type="nucleotide sequence ID" value="NZ_JAVRHY010000003.1"/>
</dbReference>
<keyword evidence="9" id="KW-1185">Reference proteome</keyword>
<dbReference type="EMBL" id="JAVRHY010000003">
    <property type="protein sequence ID" value="MDT0617591.1"/>
    <property type="molecule type" value="Genomic_DNA"/>
</dbReference>
<keyword evidence="2" id="KW-1003">Cell membrane</keyword>
<evidence type="ECO:0000313" key="8">
    <source>
        <dbReference type="EMBL" id="MDT0617591.1"/>
    </source>
</evidence>
<feature type="transmembrane region" description="Helical" evidence="6">
    <location>
        <begin position="6"/>
        <end position="28"/>
    </location>
</feature>
<keyword evidence="4 6" id="KW-1133">Transmembrane helix</keyword>
<sequence>MIANLPLLIAAATLLVVLGVGLFTAAGIQEGRRKRMARRLAGARQRQAKGGPRGTSEWLARVADRGQSLDRILDDPEETTVLLAQAGWRGVRARAAFYGMQVLMPIIGLAAAVPLWFVLVPQFGALVVAVLLVFLVLLAAALPRLVLRSSAKNRRERIRAEVPLFINLMMLLYEAGLSTRQALTSLVQDGEGTLPEMIDELAPVLRQVEAGADMSQLLMETSKTLAVPELESVLGVLRQVERYGGEIREPLSDALDTIEERRTMEIREQVNVMAGKMTVVLVACFFPALLIFIVGPAFVSISNALGSIGGS</sequence>
<comment type="subcellular location">
    <subcellularLocation>
        <location evidence="1">Cell membrane</location>
        <topology evidence="1">Multi-pass membrane protein</topology>
    </subcellularLocation>
</comment>
<feature type="domain" description="Type II secretion system protein GspF" evidence="7">
    <location>
        <begin position="165"/>
        <end position="294"/>
    </location>
</feature>
<feature type="transmembrane region" description="Helical" evidence="6">
    <location>
        <begin position="95"/>
        <end position="117"/>
    </location>
</feature>
<keyword evidence="3 6" id="KW-0812">Transmembrane</keyword>